<dbReference type="InterPro" id="IPR024997">
    <property type="entry name" value="DUF3892"/>
</dbReference>
<sequence>MEYQITHIRVSDNYVSSTDKITDVKLSSNLEYSVADIIRFINNDSRFFYTCAYSQADKVYIEAVCSTNGILYLHTEANPISNDNLLSLPRF</sequence>
<dbReference type="OrthoDB" id="2242572at2"/>
<dbReference type="EMBL" id="CP041356">
    <property type="protein sequence ID" value="QDK71074.1"/>
    <property type="molecule type" value="Genomic_DNA"/>
</dbReference>
<organism evidence="1 2">
    <name type="scientific">Lactococcus protaetiae</name>
    <dbReference type="NCBI Taxonomy" id="2592653"/>
    <lineage>
        <taxon>Bacteria</taxon>
        <taxon>Bacillati</taxon>
        <taxon>Bacillota</taxon>
        <taxon>Bacilli</taxon>
        <taxon>Lactobacillales</taxon>
        <taxon>Streptococcaceae</taxon>
        <taxon>Lactococcus</taxon>
    </lineage>
</organism>
<dbReference type="Pfam" id="PF13031">
    <property type="entry name" value="DUF3892"/>
    <property type="match status" value="1"/>
</dbReference>
<evidence type="ECO:0000313" key="1">
    <source>
        <dbReference type="EMBL" id="QDK71074.1"/>
    </source>
</evidence>
<accession>A0A514Z931</accession>
<dbReference type="RefSeq" id="WP_142766641.1">
    <property type="nucleotide sequence ID" value="NZ_CP041356.1"/>
</dbReference>
<reference evidence="1 2" key="1">
    <citation type="submission" date="2019-07" db="EMBL/GenBank/DDBJ databases">
        <title>Genome sequencing of KACC 19320.</title>
        <authorList>
            <person name="Heo J."/>
            <person name="Kim S.-J."/>
            <person name="Kim J.-S."/>
            <person name="Hong S.-B."/>
            <person name="Kwon S.-W."/>
        </authorList>
    </citation>
    <scope>NUCLEOTIDE SEQUENCE [LARGE SCALE GENOMIC DNA]</scope>
    <source>
        <strain evidence="1 2">KACC 19320</strain>
    </source>
</reference>
<proteinExistence type="predicted"/>
<dbReference type="AlphaFoldDB" id="A0A514Z931"/>
<evidence type="ECO:0000313" key="2">
    <source>
        <dbReference type="Proteomes" id="UP000315128"/>
    </source>
</evidence>
<dbReference type="Proteomes" id="UP000315128">
    <property type="component" value="Chromosome"/>
</dbReference>
<gene>
    <name evidence="1" type="ORF">FLP15_07800</name>
</gene>
<name>A0A514Z931_9LACT</name>
<protein>
    <submittedName>
        <fullName evidence="1">DUF3892 domain-containing protein</fullName>
    </submittedName>
</protein>
<dbReference type="KEGG" id="lack:FLP15_07800"/>
<keyword evidence="2" id="KW-1185">Reference proteome</keyword>